<gene>
    <name evidence="2" type="ORF">VSS37_08170</name>
</gene>
<reference evidence="3" key="1">
    <citation type="submission" date="2023-07" db="EMBL/GenBank/DDBJ databases">
        <title>The carbon used by Thiothrix.</title>
        <authorList>
            <person name="Chen L."/>
        </authorList>
    </citation>
    <scope>NUCLEOTIDE SEQUENCE [LARGE SCALE GENOMIC DNA]</scope>
</reference>
<organism evidence="2 3">
    <name type="scientific">Candidatus Thiothrix phosphatis</name>
    <dbReference type="NCBI Taxonomy" id="3112415"/>
    <lineage>
        <taxon>Bacteria</taxon>
        <taxon>Pseudomonadati</taxon>
        <taxon>Pseudomonadota</taxon>
        <taxon>Gammaproteobacteria</taxon>
        <taxon>Thiotrichales</taxon>
        <taxon>Thiotrichaceae</taxon>
        <taxon>Thiothrix</taxon>
    </lineage>
</organism>
<sequence length="135" mass="15724">MQYLFNSLGEVISAFKEPELQDQSLKPIVQLINSRLGRKESLGFFKKGKLKAEEEILRILTEQGRKVSKKQLEQLTEYLEKQRKNEDIKRRSFIQVFFTAIILMICVWQLDSQPGSDTQKAVFTVIGAIIGYWLR</sequence>
<name>A0ABU6CX17_9GAMM</name>
<keyword evidence="1" id="KW-1133">Transmembrane helix</keyword>
<comment type="caution">
    <text evidence="2">The sequence shown here is derived from an EMBL/GenBank/DDBJ whole genome shotgun (WGS) entry which is preliminary data.</text>
</comment>
<feature type="transmembrane region" description="Helical" evidence="1">
    <location>
        <begin position="92"/>
        <end position="110"/>
    </location>
</feature>
<evidence type="ECO:0000313" key="3">
    <source>
        <dbReference type="Proteomes" id="UP001308005"/>
    </source>
</evidence>
<accession>A0ABU6CX17</accession>
<protein>
    <submittedName>
        <fullName evidence="2">Uncharacterized protein</fullName>
    </submittedName>
</protein>
<keyword evidence="1" id="KW-0812">Transmembrane</keyword>
<dbReference type="RefSeq" id="WP_324694337.1">
    <property type="nucleotide sequence ID" value="NZ_JAYMYJ010000082.1"/>
</dbReference>
<dbReference type="Proteomes" id="UP001308005">
    <property type="component" value="Unassembled WGS sequence"/>
</dbReference>
<reference evidence="2 3" key="2">
    <citation type="submission" date="2024-01" db="EMBL/GenBank/DDBJ databases">
        <authorList>
            <person name="Xie X."/>
        </authorList>
    </citation>
    <scope>NUCLEOTIDE SEQUENCE [LARGE SCALE GENOMIC DNA]</scope>
    <source>
        <strain evidence="2">SCUT-1</strain>
    </source>
</reference>
<dbReference type="EMBL" id="JAYMYJ010000082">
    <property type="protein sequence ID" value="MEB4590948.1"/>
    <property type="molecule type" value="Genomic_DNA"/>
</dbReference>
<keyword evidence="1" id="KW-0472">Membrane</keyword>
<keyword evidence="3" id="KW-1185">Reference proteome</keyword>
<evidence type="ECO:0000313" key="2">
    <source>
        <dbReference type="EMBL" id="MEB4590948.1"/>
    </source>
</evidence>
<proteinExistence type="predicted"/>
<evidence type="ECO:0000256" key="1">
    <source>
        <dbReference type="SAM" id="Phobius"/>
    </source>
</evidence>